<feature type="compositionally biased region" description="Low complexity" evidence="1">
    <location>
        <begin position="266"/>
        <end position="279"/>
    </location>
</feature>
<feature type="region of interest" description="Disordered" evidence="1">
    <location>
        <begin position="1"/>
        <end position="41"/>
    </location>
</feature>
<organism evidence="2 3">
    <name type="scientific">Venustampulla echinocandica</name>
    <dbReference type="NCBI Taxonomy" id="2656787"/>
    <lineage>
        <taxon>Eukaryota</taxon>
        <taxon>Fungi</taxon>
        <taxon>Dikarya</taxon>
        <taxon>Ascomycota</taxon>
        <taxon>Pezizomycotina</taxon>
        <taxon>Leotiomycetes</taxon>
        <taxon>Helotiales</taxon>
        <taxon>Pleuroascaceae</taxon>
        <taxon>Venustampulla</taxon>
    </lineage>
</organism>
<comment type="caution">
    <text evidence="2">The sequence shown here is derived from an EMBL/GenBank/DDBJ whole genome shotgun (WGS) entry which is preliminary data.</text>
</comment>
<evidence type="ECO:0008006" key="4">
    <source>
        <dbReference type="Google" id="ProtNLM"/>
    </source>
</evidence>
<name>A0A370U202_9HELO</name>
<keyword evidence="3" id="KW-1185">Reference proteome</keyword>
<reference evidence="2 3" key="1">
    <citation type="journal article" date="2018" name="IMA Fungus">
        <title>IMA Genome-F 9: Draft genome sequence of Annulohypoxylon stygium, Aspergillus mulundensis, Berkeleyomyces basicola (syn. Thielaviopsis basicola), Ceratocystis smalleyi, two Cercospora beticola strains, Coleophoma cylindrospora, Fusarium fracticaudum, Phialophora cf. hyalina, and Morchella septimelata.</title>
        <authorList>
            <person name="Wingfield B.D."/>
            <person name="Bills G.F."/>
            <person name="Dong Y."/>
            <person name="Huang W."/>
            <person name="Nel W.J."/>
            <person name="Swalarsk-Parry B.S."/>
            <person name="Vaghefi N."/>
            <person name="Wilken P.M."/>
            <person name="An Z."/>
            <person name="de Beer Z.W."/>
            <person name="De Vos L."/>
            <person name="Chen L."/>
            <person name="Duong T.A."/>
            <person name="Gao Y."/>
            <person name="Hammerbacher A."/>
            <person name="Kikkert J.R."/>
            <person name="Li Y."/>
            <person name="Li H."/>
            <person name="Li K."/>
            <person name="Li Q."/>
            <person name="Liu X."/>
            <person name="Ma X."/>
            <person name="Naidoo K."/>
            <person name="Pethybridge S.J."/>
            <person name="Sun J."/>
            <person name="Steenkamp E.T."/>
            <person name="van der Nest M.A."/>
            <person name="van Wyk S."/>
            <person name="Wingfield M.J."/>
            <person name="Xiong C."/>
            <person name="Yue Q."/>
            <person name="Zhang X."/>
        </authorList>
    </citation>
    <scope>NUCLEOTIDE SEQUENCE [LARGE SCALE GENOMIC DNA]</scope>
    <source>
        <strain evidence="2 3">BP 5553</strain>
    </source>
</reference>
<feature type="compositionally biased region" description="Polar residues" evidence="1">
    <location>
        <begin position="335"/>
        <end position="346"/>
    </location>
</feature>
<dbReference type="RefSeq" id="XP_031874441.1">
    <property type="nucleotide sequence ID" value="XM_032010387.1"/>
</dbReference>
<evidence type="ECO:0000313" key="3">
    <source>
        <dbReference type="Proteomes" id="UP000254866"/>
    </source>
</evidence>
<dbReference type="EMBL" id="NPIC01000001">
    <property type="protein sequence ID" value="RDL41785.1"/>
    <property type="molecule type" value="Genomic_DNA"/>
</dbReference>
<protein>
    <recommendedName>
        <fullName evidence="4">Endo-1,3(4)-beta-glucanase</fullName>
    </recommendedName>
</protein>
<proteinExistence type="predicted"/>
<gene>
    <name evidence="2" type="ORF">BP5553_01764</name>
</gene>
<accession>A0A370U202</accession>
<feature type="compositionally biased region" description="Basic and acidic residues" evidence="1">
    <location>
        <begin position="359"/>
        <end position="384"/>
    </location>
</feature>
<dbReference type="OrthoDB" id="4204700at2759"/>
<feature type="region of interest" description="Disordered" evidence="1">
    <location>
        <begin position="205"/>
        <end position="396"/>
    </location>
</feature>
<dbReference type="Proteomes" id="UP000254866">
    <property type="component" value="Unassembled WGS sequence"/>
</dbReference>
<feature type="compositionally biased region" description="Polar residues" evidence="1">
    <location>
        <begin position="254"/>
        <end position="264"/>
    </location>
</feature>
<evidence type="ECO:0000313" key="2">
    <source>
        <dbReference type="EMBL" id="RDL41785.1"/>
    </source>
</evidence>
<dbReference type="GeneID" id="43594613"/>
<dbReference type="STRING" id="2656787.A0A370U202"/>
<sequence>MVLENGSSPGGPNSFDDVPRSDDDPYASNQSRPQPISFENLPQPMPIFGRLFGYNEKRLSALVNLRISAATATIKRPLTTEEIDCLTYHSAKQAAIMSYSSPIGFAAGAWRSWNTASKFRFPFFQPPLDKFDPQVFINSNRAFLRGSRAVIVWHALRTFWYCATGGFIANMLVGSYSLSVAAVGELTDPRLKNFVEDLREVKKQQLGRLPNARGVPGAANTHTHTETQDYGDASPTAGMNTEGDSGLANVRAGNHTSGGEQPQWRSAPPANSAPAKNFPTETESQPFNIWDDASPTGGSGVSADTRPSQPTGSAWDRIRQGERPAAQPPRRSGLSAGSQGGWQRTGENPGERLAFSSTEGEKSHEKEDAQRKFDAQVDRERRGGDFSSGAGEQKRW</sequence>
<evidence type="ECO:0000256" key="1">
    <source>
        <dbReference type="SAM" id="MobiDB-lite"/>
    </source>
</evidence>
<feature type="compositionally biased region" description="Polar residues" evidence="1">
    <location>
        <begin position="1"/>
        <end position="11"/>
    </location>
</feature>
<dbReference type="AlphaFoldDB" id="A0A370U202"/>